<evidence type="ECO:0000259" key="1">
    <source>
        <dbReference type="PROSITE" id="PS51704"/>
    </source>
</evidence>
<reference evidence="2" key="2">
    <citation type="submission" date="2021-09" db="EMBL/GenBank/DDBJ databases">
        <authorList>
            <person name="Gilroy R."/>
        </authorList>
    </citation>
    <scope>NUCLEOTIDE SEQUENCE</scope>
    <source>
        <strain evidence="2">CHK171-7178</strain>
    </source>
</reference>
<name>A0A921G0E2_SPOPS</name>
<dbReference type="GO" id="GO:0006629">
    <property type="term" value="P:lipid metabolic process"/>
    <property type="evidence" value="ECO:0007669"/>
    <property type="project" value="InterPro"/>
</dbReference>
<dbReference type="SUPFAM" id="SSF51695">
    <property type="entry name" value="PLC-like phosphodiesterases"/>
    <property type="match status" value="1"/>
</dbReference>
<accession>A0A921G0E2</accession>
<protein>
    <submittedName>
        <fullName evidence="2">Glycerophosphodiester phosphodiesterase</fullName>
    </submittedName>
</protein>
<dbReference type="GO" id="GO:0008081">
    <property type="term" value="F:phosphoric diester hydrolase activity"/>
    <property type="evidence" value="ECO:0007669"/>
    <property type="project" value="InterPro"/>
</dbReference>
<evidence type="ECO:0000313" key="3">
    <source>
        <dbReference type="Proteomes" id="UP000698173"/>
    </source>
</evidence>
<dbReference type="Gene3D" id="3.20.20.190">
    <property type="entry name" value="Phosphatidylinositol (PI) phosphodiesterase"/>
    <property type="match status" value="1"/>
</dbReference>
<dbReference type="CDD" id="cd08563">
    <property type="entry name" value="GDPD_TtGDE_like"/>
    <property type="match status" value="1"/>
</dbReference>
<proteinExistence type="predicted"/>
<organism evidence="2 3">
    <name type="scientific">Sporosarcina psychrophila</name>
    <name type="common">Bacillus psychrophilus</name>
    <dbReference type="NCBI Taxonomy" id="1476"/>
    <lineage>
        <taxon>Bacteria</taxon>
        <taxon>Bacillati</taxon>
        <taxon>Bacillota</taxon>
        <taxon>Bacilli</taxon>
        <taxon>Bacillales</taxon>
        <taxon>Caryophanaceae</taxon>
        <taxon>Sporosarcina</taxon>
    </lineage>
</organism>
<dbReference type="InterPro" id="IPR030395">
    <property type="entry name" value="GP_PDE_dom"/>
</dbReference>
<reference evidence="2" key="1">
    <citation type="journal article" date="2021" name="PeerJ">
        <title>Extensive microbial diversity within the chicken gut microbiome revealed by metagenomics and culture.</title>
        <authorList>
            <person name="Gilroy R."/>
            <person name="Ravi A."/>
            <person name="Getino M."/>
            <person name="Pursley I."/>
            <person name="Horton D.L."/>
            <person name="Alikhan N.F."/>
            <person name="Baker D."/>
            <person name="Gharbi K."/>
            <person name="Hall N."/>
            <person name="Watson M."/>
            <person name="Adriaenssens E.M."/>
            <person name="Foster-Nyarko E."/>
            <person name="Jarju S."/>
            <person name="Secka A."/>
            <person name="Antonio M."/>
            <person name="Oren A."/>
            <person name="Chaudhuri R.R."/>
            <person name="La Ragione R."/>
            <person name="Hildebrand F."/>
            <person name="Pallen M.J."/>
        </authorList>
    </citation>
    <scope>NUCLEOTIDE SEQUENCE</scope>
    <source>
        <strain evidence="2">CHK171-7178</strain>
    </source>
</reference>
<sequence>MDIYAHRGSSGTHPENTIAAFYEASRLPIYGVEFDVHLTKDGELVVIHDETIDRTSDGMGFVKDMTFAELRTFDFGSWFSNKCQGELIPTLREVLDVFSKTSHHLNIELKSDIFPYEGMPEKVVEMVQQLKLDTRVVISSFDHGAIRAVKKIAPHIETAALFMEVLVDPLDYLGNIPADALHISLPSAVRSSMRKVVEEDAVVRVFTVNEEKYAATLRKIGVTAIFTDHPEKMMNYLARNS</sequence>
<dbReference type="Pfam" id="PF03009">
    <property type="entry name" value="GDPD"/>
    <property type="match status" value="1"/>
</dbReference>
<dbReference type="PANTHER" id="PTHR46211">
    <property type="entry name" value="GLYCEROPHOSPHORYL DIESTER PHOSPHODIESTERASE"/>
    <property type="match status" value="1"/>
</dbReference>
<dbReference type="AlphaFoldDB" id="A0A921G0E2"/>
<dbReference type="Proteomes" id="UP000698173">
    <property type="component" value="Unassembled WGS sequence"/>
</dbReference>
<gene>
    <name evidence="2" type="ORF">K8V56_11845</name>
</gene>
<dbReference type="PANTHER" id="PTHR46211:SF1">
    <property type="entry name" value="GLYCEROPHOSPHODIESTER PHOSPHODIESTERASE, CYTOPLASMIC"/>
    <property type="match status" value="1"/>
</dbReference>
<dbReference type="PROSITE" id="PS51704">
    <property type="entry name" value="GP_PDE"/>
    <property type="match status" value="1"/>
</dbReference>
<comment type="caution">
    <text evidence="2">The sequence shown here is derived from an EMBL/GenBank/DDBJ whole genome shotgun (WGS) entry which is preliminary data.</text>
</comment>
<feature type="domain" description="GP-PDE" evidence="1">
    <location>
        <begin position="1"/>
        <end position="237"/>
    </location>
</feature>
<dbReference type="EMBL" id="DYWT01000194">
    <property type="protein sequence ID" value="HJF32451.1"/>
    <property type="molecule type" value="Genomic_DNA"/>
</dbReference>
<dbReference type="InterPro" id="IPR017946">
    <property type="entry name" value="PLC-like_Pdiesterase_TIM-brl"/>
</dbReference>
<evidence type="ECO:0000313" key="2">
    <source>
        <dbReference type="EMBL" id="HJF32451.1"/>
    </source>
</evidence>